<feature type="region of interest" description="Disordered" evidence="1">
    <location>
        <begin position="227"/>
        <end position="281"/>
    </location>
</feature>
<dbReference type="Proteomes" id="UP000007800">
    <property type="component" value="Unassembled WGS sequence"/>
</dbReference>
<dbReference type="GeneID" id="9040171"/>
<protein>
    <recommendedName>
        <fullName evidence="2">Pinin/SDK/MemA protein domain-containing protein</fullName>
    </recommendedName>
</protein>
<organism evidence="4">
    <name type="scientific">Perkinsus marinus (strain ATCC 50983 / TXsc)</name>
    <dbReference type="NCBI Taxonomy" id="423536"/>
    <lineage>
        <taxon>Eukaryota</taxon>
        <taxon>Sar</taxon>
        <taxon>Alveolata</taxon>
        <taxon>Perkinsozoa</taxon>
        <taxon>Perkinsea</taxon>
        <taxon>Perkinsida</taxon>
        <taxon>Perkinsidae</taxon>
        <taxon>Perkinsus</taxon>
    </lineage>
</organism>
<dbReference type="Pfam" id="PF04696">
    <property type="entry name" value="Pinin_SDK_memA"/>
    <property type="match status" value="1"/>
</dbReference>
<dbReference type="InterPro" id="IPR006786">
    <property type="entry name" value="Pinin_SDK_MemA"/>
</dbReference>
<evidence type="ECO:0000259" key="2">
    <source>
        <dbReference type="Pfam" id="PF04696"/>
    </source>
</evidence>
<gene>
    <name evidence="3" type="ORF">Pmar_PMAR002616</name>
</gene>
<reference evidence="3 4" key="1">
    <citation type="submission" date="2008-07" db="EMBL/GenBank/DDBJ databases">
        <authorList>
            <person name="El-Sayed N."/>
            <person name="Caler E."/>
            <person name="Inman J."/>
            <person name="Amedeo P."/>
            <person name="Hass B."/>
            <person name="Wortman J."/>
        </authorList>
    </citation>
    <scope>NUCLEOTIDE SEQUENCE [LARGE SCALE GENOMIC DNA]</scope>
    <source>
        <strain evidence="4">ATCC 50983 / TXsc</strain>
    </source>
</reference>
<proteinExistence type="predicted"/>
<feature type="compositionally biased region" description="Basic and acidic residues" evidence="1">
    <location>
        <begin position="21"/>
        <end position="53"/>
    </location>
</feature>
<accession>C5LNS1</accession>
<dbReference type="OrthoDB" id="10415295at2759"/>
<sequence>MSTTATARVHKDALSSRSPVKGKEGGKGDEHTLSKEMDKLMEEHARIQERLAETKPPPVDSNEVGGIVDYDQDDEGGGGGDSGEAAIADGRVGRESQPRQSEELTEEQREKEAKARFIKSELGGFSEASPQIRESMKRNRRMFGNLLGYLGSAKQRLESDRKRDATQRQEECAQRVEAKLARQRNNLREIRRLEWEERRKQDRERLIEQKIASIPYSFAEFAAPTVASAGDAEVDDGKEKNDDEAAGKERKNGEEVEGNPKKDEEMRDEREPSRSDKKRSRGTLKVVIQTCIEHPSDLREGVITAIAAHAIPRLDIEDLVVLATDAEIVDRKLNAPILGATVKVLRGKGAKKLKSGLTSEEAANEIVKEISAGPWDADFAKAVISSDGFLSSASGNEMISKLVNSIFELEDTDLAVKVVVNPALTMRVRWVFVQHLIEKYSSADRAVELLSFVAKSRAVIVRQLRAFRAVSGIHVLEALVGLDDSMVMKTCAETVVRMARSLHSIALKRTIHWYAIFPNRDAHFKKWLGTNLSRQLGKMEAPRVRNFLSTVAVKADGHLVLDPIIKSGEISCPLMFDALAQALMRPGLPTATVERIAPRLVDCCDCNSTEKWDSLVLVLPAETLPCLALCTVLRFPHQPQRASVVIERMRKILEGPGGENHRGPYTTAVAQLSALGYSCDGWRDLVCPENPLAQVVGLSSEVTLARAQGGHRCEGLEGPLVAELNLQVDKEVAGQEWLGEFPPVLPCGDLHDAECNLVELMEVYSAHRLWFARRCLVAASMVASRELTSAPLVSFITRKSPTGEAHEICVRHDVGYVAAVVDLLATSFESDLCPDALLLVFECAMMFGASCQHLRCIAEAAVESCEDADRQTMRYPPLLGPSLKRCRRVVSKRVIQWLCDLAEQTKEEIVENDTDGGVGTLGTTTVMRLQLH</sequence>
<evidence type="ECO:0000313" key="3">
    <source>
        <dbReference type="EMBL" id="EER01622.1"/>
    </source>
</evidence>
<feature type="compositionally biased region" description="Basic and acidic residues" evidence="1">
    <location>
        <begin position="235"/>
        <end position="275"/>
    </location>
</feature>
<dbReference type="RefSeq" id="XP_002768904.1">
    <property type="nucleotide sequence ID" value="XM_002768858.1"/>
</dbReference>
<dbReference type="EMBL" id="GG683853">
    <property type="protein sequence ID" value="EER01622.1"/>
    <property type="molecule type" value="Genomic_DNA"/>
</dbReference>
<feature type="domain" description="Pinin/SDK/MemA protein" evidence="2">
    <location>
        <begin position="134"/>
        <end position="211"/>
    </location>
</feature>
<evidence type="ECO:0000313" key="4">
    <source>
        <dbReference type="Proteomes" id="UP000007800"/>
    </source>
</evidence>
<dbReference type="InParanoid" id="C5LNS1"/>
<keyword evidence="4" id="KW-1185">Reference proteome</keyword>
<feature type="compositionally biased region" description="Basic and acidic residues" evidence="1">
    <location>
        <begin position="91"/>
        <end position="112"/>
    </location>
</feature>
<name>C5LNS1_PERM5</name>
<dbReference type="OMA" id="LMNAENC"/>
<evidence type="ECO:0000256" key="1">
    <source>
        <dbReference type="SAM" id="MobiDB-lite"/>
    </source>
</evidence>
<feature type="region of interest" description="Disordered" evidence="1">
    <location>
        <begin position="1"/>
        <end position="112"/>
    </location>
</feature>
<dbReference type="AlphaFoldDB" id="C5LNS1"/>